<keyword evidence="2" id="KW-1003">Cell membrane</keyword>
<dbReference type="InterPro" id="IPR017452">
    <property type="entry name" value="GPCR_Rhodpsn_7TM"/>
</dbReference>
<keyword evidence="3 9" id="KW-0812">Transmembrane</keyword>
<dbReference type="KEGG" id="cvn:111132944"/>
<dbReference type="Gene3D" id="1.20.1070.10">
    <property type="entry name" value="Rhodopsin 7-helix transmembrane proteins"/>
    <property type="match status" value="1"/>
</dbReference>
<evidence type="ECO:0000256" key="10">
    <source>
        <dbReference type="SAM" id="Phobius"/>
    </source>
</evidence>
<dbReference type="SUPFAM" id="SSF81321">
    <property type="entry name" value="Family A G protein-coupled receptor-like"/>
    <property type="match status" value="1"/>
</dbReference>
<feature type="transmembrane region" description="Helical" evidence="10">
    <location>
        <begin position="317"/>
        <end position="336"/>
    </location>
</feature>
<dbReference type="PANTHER" id="PTHR24230:SF158">
    <property type="entry name" value="G-PROTEIN COUPLED RECEPTORS FAMILY 1 PROFILE DOMAIN-CONTAINING PROTEIN"/>
    <property type="match status" value="1"/>
</dbReference>
<dbReference type="Pfam" id="PF00001">
    <property type="entry name" value="7tm_1"/>
    <property type="match status" value="1"/>
</dbReference>
<dbReference type="GO" id="GO:0008528">
    <property type="term" value="F:G protein-coupled peptide receptor activity"/>
    <property type="evidence" value="ECO:0007669"/>
    <property type="project" value="TreeGrafter"/>
</dbReference>
<keyword evidence="5 9" id="KW-0297">G-protein coupled receptor</keyword>
<comment type="subcellular location">
    <subcellularLocation>
        <location evidence="1">Cell membrane</location>
        <topology evidence="1">Multi-pass membrane protein</topology>
    </subcellularLocation>
</comment>
<feature type="transmembrane region" description="Helical" evidence="10">
    <location>
        <begin position="12"/>
        <end position="36"/>
    </location>
</feature>
<dbReference type="Proteomes" id="UP000694844">
    <property type="component" value="Chromosome 5"/>
</dbReference>
<feature type="transmembrane region" description="Helical" evidence="10">
    <location>
        <begin position="342"/>
        <end position="366"/>
    </location>
</feature>
<feature type="transmembrane region" description="Helical" evidence="10">
    <location>
        <begin position="201"/>
        <end position="221"/>
    </location>
</feature>
<organism evidence="12 13">
    <name type="scientific">Crassostrea virginica</name>
    <name type="common">Eastern oyster</name>
    <dbReference type="NCBI Taxonomy" id="6565"/>
    <lineage>
        <taxon>Eukaryota</taxon>
        <taxon>Metazoa</taxon>
        <taxon>Spiralia</taxon>
        <taxon>Lophotrochozoa</taxon>
        <taxon>Mollusca</taxon>
        <taxon>Bivalvia</taxon>
        <taxon>Autobranchia</taxon>
        <taxon>Pteriomorphia</taxon>
        <taxon>Ostreida</taxon>
        <taxon>Ostreoidea</taxon>
        <taxon>Ostreidae</taxon>
        <taxon>Crassostrea</taxon>
    </lineage>
</organism>
<evidence type="ECO:0000256" key="2">
    <source>
        <dbReference type="ARBA" id="ARBA00022475"/>
    </source>
</evidence>
<evidence type="ECO:0000256" key="9">
    <source>
        <dbReference type="RuleBase" id="RU000688"/>
    </source>
</evidence>
<dbReference type="RefSeq" id="XP_022336610.1">
    <property type="nucleotide sequence ID" value="XM_022480902.1"/>
</dbReference>
<dbReference type="PRINTS" id="PR00237">
    <property type="entry name" value="GPCRRHODOPSN"/>
</dbReference>
<keyword evidence="7 9" id="KW-0675">Receptor</keyword>
<feature type="transmembrane region" description="Helical" evidence="10">
    <location>
        <begin position="48"/>
        <end position="70"/>
    </location>
</feature>
<evidence type="ECO:0000256" key="8">
    <source>
        <dbReference type="ARBA" id="ARBA00023224"/>
    </source>
</evidence>
<comment type="similarity">
    <text evidence="9">Belongs to the G-protein coupled receptor 1 family.</text>
</comment>
<dbReference type="SMART" id="SM01381">
    <property type="entry name" value="7TM_GPCR_Srsx"/>
    <property type="match status" value="1"/>
</dbReference>
<proteinExistence type="inferred from homology"/>
<gene>
    <name evidence="13" type="primary">LOC111132944</name>
</gene>
<reference evidence="13" key="1">
    <citation type="submission" date="2025-08" db="UniProtKB">
        <authorList>
            <consortium name="RefSeq"/>
        </authorList>
    </citation>
    <scope>IDENTIFICATION</scope>
    <source>
        <tissue evidence="13">Whole sample</tissue>
    </source>
</reference>
<evidence type="ECO:0000256" key="3">
    <source>
        <dbReference type="ARBA" id="ARBA00022692"/>
    </source>
</evidence>
<dbReference type="OrthoDB" id="6076970at2759"/>
<keyword evidence="8 9" id="KW-0807">Transducer</keyword>
<dbReference type="GO" id="GO:0007218">
    <property type="term" value="P:neuropeptide signaling pathway"/>
    <property type="evidence" value="ECO:0007669"/>
    <property type="project" value="TreeGrafter"/>
</dbReference>
<keyword evidence="12" id="KW-1185">Reference proteome</keyword>
<dbReference type="PROSITE" id="PS50262">
    <property type="entry name" value="G_PROTEIN_RECEP_F1_2"/>
    <property type="match status" value="1"/>
</dbReference>
<feature type="transmembrane region" description="Helical" evidence="10">
    <location>
        <begin position="82"/>
        <end position="107"/>
    </location>
</feature>
<dbReference type="GO" id="GO:0005886">
    <property type="term" value="C:plasma membrane"/>
    <property type="evidence" value="ECO:0007669"/>
    <property type="project" value="UniProtKB-SubCell"/>
</dbReference>
<dbReference type="GeneID" id="111132944"/>
<evidence type="ECO:0000256" key="5">
    <source>
        <dbReference type="ARBA" id="ARBA00023040"/>
    </source>
</evidence>
<evidence type="ECO:0000313" key="12">
    <source>
        <dbReference type="Proteomes" id="UP000694844"/>
    </source>
</evidence>
<feature type="transmembrane region" description="Helical" evidence="10">
    <location>
        <begin position="128"/>
        <end position="150"/>
    </location>
</feature>
<dbReference type="AlphaFoldDB" id="A0A8B8E8Z7"/>
<evidence type="ECO:0000256" key="1">
    <source>
        <dbReference type="ARBA" id="ARBA00004651"/>
    </source>
</evidence>
<dbReference type="PROSITE" id="PS00237">
    <property type="entry name" value="G_PROTEIN_RECEP_F1_1"/>
    <property type="match status" value="1"/>
</dbReference>
<keyword evidence="6 10" id="KW-0472">Membrane</keyword>
<accession>A0A8B8E8Z7</accession>
<name>A0A8B8E8Z7_CRAVI</name>
<evidence type="ECO:0000256" key="7">
    <source>
        <dbReference type="ARBA" id="ARBA00023170"/>
    </source>
</evidence>
<evidence type="ECO:0000313" key="13">
    <source>
        <dbReference type="RefSeq" id="XP_022336610.1"/>
    </source>
</evidence>
<keyword evidence="4 10" id="KW-1133">Transmembrane helix</keyword>
<evidence type="ECO:0000259" key="11">
    <source>
        <dbReference type="PROSITE" id="PS50262"/>
    </source>
</evidence>
<evidence type="ECO:0000256" key="6">
    <source>
        <dbReference type="ARBA" id="ARBA00023136"/>
    </source>
</evidence>
<feature type="domain" description="G-protein coupled receptors family 1 profile" evidence="11">
    <location>
        <begin position="29"/>
        <end position="363"/>
    </location>
</feature>
<sequence>MQDENSEIELQVYIAIGYLSIFSITGTIGNALVLYVFARYKNKLTSTIFILTLAGVDFVTCCVTIPFSIVTEAVKFELKYDIICQIYIFLITTTVPFSAFVMVAIAVDRYLCIVYPFKHAMTIRRAEIIVGSLCAFAVVLGIICCSHYRIKPVPLNDKEVIDAVLENVTFMANASANESIVQFKYVCLPRETEFFFIYQKIYSSFFGICALVVIILYGLIYRSVLARRRKKFEKFLSNNCCGIWSAQSFAEQTEITMLNNSDLKSTQDEPRSGGETCDKAVQKNGNTQISDKDVILKPGGVSKAKLEKMRIANIKTAFMLSIVALVFIVAFLPSWLVALNVFSLNIIVFYIYFIYNVVNPVIYAFLNETFREQLAQRLCCRRS</sequence>
<dbReference type="PANTHER" id="PTHR24230">
    <property type="entry name" value="G-PROTEIN COUPLED RECEPTOR"/>
    <property type="match status" value="1"/>
</dbReference>
<dbReference type="InterPro" id="IPR000276">
    <property type="entry name" value="GPCR_Rhodpsn"/>
</dbReference>
<evidence type="ECO:0000256" key="4">
    <source>
        <dbReference type="ARBA" id="ARBA00022989"/>
    </source>
</evidence>
<protein>
    <submittedName>
        <fullName evidence="13">Cholecystokinin receptor-like</fullName>
    </submittedName>
</protein>